<evidence type="ECO:0000313" key="1">
    <source>
        <dbReference type="EMBL" id="NMM40493.1"/>
    </source>
</evidence>
<name>A0A7Y0HBK5_9GAMM</name>
<dbReference type="InterPro" id="IPR010260">
    <property type="entry name" value="AlpA"/>
</dbReference>
<protein>
    <submittedName>
        <fullName evidence="1">AlpA family phage regulatory protein</fullName>
    </submittedName>
</protein>
<sequence length="90" mass="10596">MSQLNAADHYRRNVRGEVITINDRYLRPADVAEKCGIHRSSIYRLMERGEFPKSHKASSGRVVWVEEDIEEWMRLGAEKFHEFYGQQQAN</sequence>
<dbReference type="PANTHER" id="PTHR36154">
    <property type="entry name" value="DNA-BINDING TRANSCRIPTIONAL ACTIVATOR ALPA"/>
    <property type="match status" value="1"/>
</dbReference>
<accession>A0A7Y0HBK5</accession>
<dbReference type="Gene3D" id="1.10.238.160">
    <property type="match status" value="1"/>
</dbReference>
<dbReference type="Proteomes" id="UP000570493">
    <property type="component" value="Unassembled WGS sequence"/>
</dbReference>
<dbReference type="RefSeq" id="WP_169019553.1">
    <property type="nucleotide sequence ID" value="NZ_JABBMT010000007.1"/>
</dbReference>
<reference evidence="1" key="1">
    <citation type="submission" date="2020-04" db="EMBL/GenBank/DDBJ databases">
        <title>Genome Sequencing for Pseudoaltermonas arctica.</title>
        <authorList>
            <person name="Elkins N.S."/>
        </authorList>
    </citation>
    <scope>NUCLEOTIDE SEQUENCE [LARGE SCALE GENOMIC DNA]</scope>
    <source>
        <strain evidence="1">NEC-BIFX-2020_0012</strain>
    </source>
</reference>
<keyword evidence="2" id="KW-1185">Reference proteome</keyword>
<comment type="caution">
    <text evidence="1">The sequence shown here is derived from an EMBL/GenBank/DDBJ whole genome shotgun (WGS) entry which is preliminary data.</text>
</comment>
<dbReference type="AlphaFoldDB" id="A0A7Y0HBK5"/>
<dbReference type="EMBL" id="JABBMT010000007">
    <property type="protein sequence ID" value="NMM40493.1"/>
    <property type="molecule type" value="Genomic_DNA"/>
</dbReference>
<proteinExistence type="predicted"/>
<dbReference type="InterPro" id="IPR009061">
    <property type="entry name" value="DNA-bd_dom_put_sf"/>
</dbReference>
<dbReference type="Pfam" id="PF05930">
    <property type="entry name" value="Phage_AlpA"/>
    <property type="match status" value="1"/>
</dbReference>
<gene>
    <name evidence="1" type="ORF">HHO47_06435</name>
</gene>
<organism evidence="1 2">
    <name type="scientific">Pseudoalteromonas arctica</name>
    <dbReference type="NCBI Taxonomy" id="394751"/>
    <lineage>
        <taxon>Bacteria</taxon>
        <taxon>Pseudomonadati</taxon>
        <taxon>Pseudomonadota</taxon>
        <taxon>Gammaproteobacteria</taxon>
        <taxon>Alteromonadales</taxon>
        <taxon>Pseudoalteromonadaceae</taxon>
        <taxon>Pseudoalteromonas</taxon>
    </lineage>
</organism>
<evidence type="ECO:0000313" key="2">
    <source>
        <dbReference type="Proteomes" id="UP000570493"/>
    </source>
</evidence>
<dbReference type="PANTHER" id="PTHR36154:SF1">
    <property type="entry name" value="DNA-BINDING TRANSCRIPTIONAL ACTIVATOR ALPA"/>
    <property type="match status" value="1"/>
</dbReference>
<dbReference type="SUPFAM" id="SSF46955">
    <property type="entry name" value="Putative DNA-binding domain"/>
    <property type="match status" value="1"/>
</dbReference>
<dbReference type="InterPro" id="IPR052931">
    <property type="entry name" value="Prophage_regulatory_activator"/>
</dbReference>